<protein>
    <submittedName>
        <fullName evidence="1">Uncharacterized protein</fullName>
    </submittedName>
</protein>
<comment type="caution">
    <text evidence="1">The sequence shown here is derived from an EMBL/GenBank/DDBJ whole genome shotgun (WGS) entry which is preliminary data.</text>
</comment>
<gene>
    <name evidence="1" type="ORF">SDC9_115227</name>
</gene>
<name>A0A645BSE0_9ZZZZ</name>
<organism evidence="1">
    <name type="scientific">bioreactor metagenome</name>
    <dbReference type="NCBI Taxonomy" id="1076179"/>
    <lineage>
        <taxon>unclassified sequences</taxon>
        <taxon>metagenomes</taxon>
        <taxon>ecological metagenomes</taxon>
    </lineage>
</organism>
<proteinExistence type="predicted"/>
<reference evidence="1" key="1">
    <citation type="submission" date="2019-08" db="EMBL/GenBank/DDBJ databases">
        <authorList>
            <person name="Kucharzyk K."/>
            <person name="Murdoch R.W."/>
            <person name="Higgins S."/>
            <person name="Loffler F."/>
        </authorList>
    </citation>
    <scope>NUCLEOTIDE SEQUENCE</scope>
</reference>
<dbReference type="AlphaFoldDB" id="A0A645BSE0"/>
<accession>A0A645BSE0</accession>
<dbReference type="EMBL" id="VSSQ01022177">
    <property type="protein sequence ID" value="MPM68296.1"/>
    <property type="molecule type" value="Genomic_DNA"/>
</dbReference>
<sequence length="266" mass="30668">MDVIQYFPDLLGQAIHRYRKFLKSIPSHCSNLILFNILRTYFKSEGHTLHFPIVKLPARAVGIPVIHFNSEVLCQFALYFISLIQYAFLMECYRQDNNLNRCNPRRHHQPSVISMHHYDATYQSGGYAPGGAPAVFSYPVLIKELYIKHLCKILPQIMRGSCLQSLAVMHHSFHGIGLVGSRKPFLLTLFPQYNRHGQFILCYLSVNLKHPQGFFLCFLFSCMNCMSFLPQEFSSSQEWPGSLFPSYNIAPLIDKNRYIPIGLNPF</sequence>
<evidence type="ECO:0000313" key="1">
    <source>
        <dbReference type="EMBL" id="MPM68296.1"/>
    </source>
</evidence>